<evidence type="ECO:0000313" key="4">
    <source>
        <dbReference type="Proteomes" id="UP000799439"/>
    </source>
</evidence>
<feature type="transmembrane region" description="Helical" evidence="2">
    <location>
        <begin position="246"/>
        <end position="271"/>
    </location>
</feature>
<feature type="transmembrane region" description="Helical" evidence="2">
    <location>
        <begin position="307"/>
        <end position="327"/>
    </location>
</feature>
<dbReference type="OrthoDB" id="28755at2759"/>
<dbReference type="EMBL" id="ML996082">
    <property type="protein sequence ID" value="KAF2156192.1"/>
    <property type="molecule type" value="Genomic_DNA"/>
</dbReference>
<keyword evidence="2" id="KW-0472">Membrane</keyword>
<keyword evidence="4" id="KW-1185">Reference proteome</keyword>
<evidence type="ECO:0000256" key="2">
    <source>
        <dbReference type="SAM" id="Phobius"/>
    </source>
</evidence>
<keyword evidence="2" id="KW-1133">Transmembrane helix</keyword>
<name>A0A9P4MKC6_9PEZI</name>
<evidence type="ECO:0000313" key="3">
    <source>
        <dbReference type="EMBL" id="KAF2156192.1"/>
    </source>
</evidence>
<feature type="transmembrane region" description="Helical" evidence="2">
    <location>
        <begin position="283"/>
        <end position="301"/>
    </location>
</feature>
<dbReference type="PANTHER" id="PTHR37490">
    <property type="entry name" value="EXPRESSED PROTEIN"/>
    <property type="match status" value="1"/>
</dbReference>
<feature type="region of interest" description="Disordered" evidence="1">
    <location>
        <begin position="360"/>
        <end position="387"/>
    </location>
</feature>
<gene>
    <name evidence="3" type="ORF">K461DRAFT_265613</name>
</gene>
<feature type="transmembrane region" description="Helical" evidence="2">
    <location>
        <begin position="207"/>
        <end position="226"/>
    </location>
</feature>
<reference evidence="3" key="1">
    <citation type="journal article" date="2020" name="Stud. Mycol.">
        <title>101 Dothideomycetes genomes: a test case for predicting lifestyles and emergence of pathogens.</title>
        <authorList>
            <person name="Haridas S."/>
            <person name="Albert R."/>
            <person name="Binder M."/>
            <person name="Bloem J."/>
            <person name="Labutti K."/>
            <person name="Salamov A."/>
            <person name="Andreopoulos B."/>
            <person name="Baker S."/>
            <person name="Barry K."/>
            <person name="Bills G."/>
            <person name="Bluhm B."/>
            <person name="Cannon C."/>
            <person name="Castanera R."/>
            <person name="Culley D."/>
            <person name="Daum C."/>
            <person name="Ezra D."/>
            <person name="Gonzalez J."/>
            <person name="Henrissat B."/>
            <person name="Kuo A."/>
            <person name="Liang C."/>
            <person name="Lipzen A."/>
            <person name="Lutzoni F."/>
            <person name="Magnuson J."/>
            <person name="Mondo S."/>
            <person name="Nolan M."/>
            <person name="Ohm R."/>
            <person name="Pangilinan J."/>
            <person name="Park H.-J."/>
            <person name="Ramirez L."/>
            <person name="Alfaro M."/>
            <person name="Sun H."/>
            <person name="Tritt A."/>
            <person name="Yoshinaga Y."/>
            <person name="Zwiers L.-H."/>
            <person name="Turgeon B."/>
            <person name="Goodwin S."/>
            <person name="Spatafora J."/>
            <person name="Crous P."/>
            <person name="Grigoriev I."/>
        </authorList>
    </citation>
    <scope>NUCLEOTIDE SEQUENCE</scope>
    <source>
        <strain evidence="3">CBS 260.36</strain>
    </source>
</reference>
<organism evidence="3 4">
    <name type="scientific">Myriangium duriaei CBS 260.36</name>
    <dbReference type="NCBI Taxonomy" id="1168546"/>
    <lineage>
        <taxon>Eukaryota</taxon>
        <taxon>Fungi</taxon>
        <taxon>Dikarya</taxon>
        <taxon>Ascomycota</taxon>
        <taxon>Pezizomycotina</taxon>
        <taxon>Dothideomycetes</taxon>
        <taxon>Dothideomycetidae</taxon>
        <taxon>Myriangiales</taxon>
        <taxon>Myriangiaceae</taxon>
        <taxon>Myriangium</taxon>
    </lineage>
</organism>
<feature type="transmembrane region" description="Helical" evidence="2">
    <location>
        <begin position="116"/>
        <end position="137"/>
    </location>
</feature>
<dbReference type="Proteomes" id="UP000799439">
    <property type="component" value="Unassembled WGS sequence"/>
</dbReference>
<keyword evidence="2" id="KW-0812">Transmembrane</keyword>
<comment type="caution">
    <text evidence="3">The sequence shown here is derived from an EMBL/GenBank/DDBJ whole genome shotgun (WGS) entry which is preliminary data.</text>
</comment>
<feature type="compositionally biased region" description="Basic and acidic residues" evidence="1">
    <location>
        <begin position="365"/>
        <end position="376"/>
    </location>
</feature>
<protein>
    <submittedName>
        <fullName evidence="3">Uncharacterized protein</fullName>
    </submittedName>
</protein>
<accession>A0A9P4MKC6</accession>
<sequence length="765" mass="84092">MRIAPRNPLESHGFLAGHPEIRTAAFVWSIAAAVSLITSRHLLILHNGHWPLHLLVLQLGFSSAWNGLAPLRPTNPPLDKLSHNSRPTTSKRLTLVLLDILACAISLPLYNQALLHFSSTAVLSMLSLSVFIHPMVASIVTGSQVKGLHVRRLCILLSCMILVIYNEYRLTNRGLFLSISSVSLYGLLQSIRYMLDSDYASFKSGPASSPVLLLSTVFSCIIALIYEDTHAASTWLWQQDTTQLGILALNVVATAAAIRVGGHVFVFNGGFDRISWMGFQQPGAVWPILCTAGIVALYTAFSLTSVIYYLQFVGTLAAAACLLDVNYQQISDQFLNRTLPASQRVKPLNLLLPRERHLGSPRLHQTSDDDRDEKSRQNPLRRSLADLDTQRSTPTRALIYLTLFCWLTTLSISLTDSGPPTNTIQRTTLDMRYEAPSELDIVISTYNDPPSELAKTVSLLTSIPAIYNRETRLFIYSKNLKADLELLRKAVLPSIENPSIMLSTNLGREGESYLAHILRHWESMGNHTLFVPAIPTNPKDLKSRIENFFTAETGMLPLGFSSTTCPCAADICTDGAWSDTSGVVRDVFLHANGRQSCRPHEQLLLSSGGGFIASAARIRGVDKAVFSQLRNWLIEPGSWVHSEPYLAGRNDSVMEPVFGAALERLWAGLLQCADAQIAKYCPSPMAGWRPGGGRRDCQCLDTTDPRYVVQVKDDGTGGWSHSWKKKGLGAVDGRLNEGVSVCRFEYGHGGKFGSTSCIAQSGQIS</sequence>
<feature type="transmembrane region" description="Helical" evidence="2">
    <location>
        <begin position="92"/>
        <end position="110"/>
    </location>
</feature>
<feature type="transmembrane region" description="Helical" evidence="2">
    <location>
        <begin position="174"/>
        <end position="195"/>
    </location>
</feature>
<evidence type="ECO:0000256" key="1">
    <source>
        <dbReference type="SAM" id="MobiDB-lite"/>
    </source>
</evidence>
<proteinExistence type="predicted"/>
<dbReference type="AlphaFoldDB" id="A0A9P4MKC6"/>
<dbReference type="PANTHER" id="PTHR37490:SF1">
    <property type="entry name" value="GLYCOSYLTRANSFERASE 2-LIKE DOMAIN-CONTAINING PROTEIN"/>
    <property type="match status" value="1"/>
</dbReference>